<keyword evidence="5" id="KW-1015">Disulfide bond</keyword>
<name>A0ABN9DD94_9NEOB</name>
<keyword evidence="3" id="KW-0732">Signal</keyword>
<evidence type="ECO:0000259" key="7">
    <source>
        <dbReference type="PROSITE" id="PS51828"/>
    </source>
</evidence>
<comment type="caution">
    <text evidence="6">Lacks conserved residue(s) required for the propagation of feature annotation.</text>
</comment>
<dbReference type="InterPro" id="IPR001759">
    <property type="entry name" value="PTX_dom"/>
</dbReference>
<sequence length="123" mass="14199">MFPTLDRSKEWQHICLTWESKYGRSEVWVNGRRYANRVYSKGHKVRPGGIAMLGQDQDSLGHDFDGSQSFVGKIKDLNMWNKVLSLKTLRSMFRGKEKTKGNVFDWSQLTFSKKGNVQIVEAV</sequence>
<evidence type="ECO:0000313" key="8">
    <source>
        <dbReference type="EMBL" id="CAI9570447.1"/>
    </source>
</evidence>
<evidence type="ECO:0000313" key="9">
    <source>
        <dbReference type="Proteomes" id="UP001162483"/>
    </source>
</evidence>
<dbReference type="PROSITE" id="PS00289">
    <property type="entry name" value="PTX_1"/>
    <property type="match status" value="1"/>
</dbReference>
<dbReference type="EMBL" id="CATNWA010014320">
    <property type="protein sequence ID" value="CAI9570447.1"/>
    <property type="molecule type" value="Genomic_DNA"/>
</dbReference>
<gene>
    <name evidence="8" type="ORF">SPARVUS_LOCUS7095182</name>
</gene>
<dbReference type="PROSITE" id="PS51828">
    <property type="entry name" value="PTX_2"/>
    <property type="match status" value="1"/>
</dbReference>
<organism evidence="8 9">
    <name type="scientific">Staurois parvus</name>
    <dbReference type="NCBI Taxonomy" id="386267"/>
    <lineage>
        <taxon>Eukaryota</taxon>
        <taxon>Metazoa</taxon>
        <taxon>Chordata</taxon>
        <taxon>Craniata</taxon>
        <taxon>Vertebrata</taxon>
        <taxon>Euteleostomi</taxon>
        <taxon>Amphibia</taxon>
        <taxon>Batrachia</taxon>
        <taxon>Anura</taxon>
        <taxon>Neobatrachia</taxon>
        <taxon>Ranoidea</taxon>
        <taxon>Ranidae</taxon>
        <taxon>Staurois</taxon>
    </lineage>
</organism>
<dbReference type="InterPro" id="IPR051005">
    <property type="entry name" value="Pentraxin_domain"/>
</dbReference>
<dbReference type="PANTHER" id="PTHR45869">
    <property type="entry name" value="C-REACTIVE PROTEIN-RELATED"/>
    <property type="match status" value="1"/>
</dbReference>
<evidence type="ECO:0000256" key="6">
    <source>
        <dbReference type="PROSITE-ProRule" id="PRU01172"/>
    </source>
</evidence>
<evidence type="ECO:0000256" key="2">
    <source>
        <dbReference type="ARBA" id="ARBA00022723"/>
    </source>
</evidence>
<feature type="domain" description="Pentraxin (PTX)" evidence="7">
    <location>
        <begin position="1"/>
        <end position="123"/>
    </location>
</feature>
<protein>
    <recommendedName>
        <fullName evidence="7">Pentraxin (PTX) domain-containing protein</fullName>
    </recommendedName>
</protein>
<keyword evidence="4" id="KW-0106">Calcium</keyword>
<dbReference type="Proteomes" id="UP001162483">
    <property type="component" value="Unassembled WGS sequence"/>
</dbReference>
<dbReference type="PANTHER" id="PTHR45869:SF2">
    <property type="entry name" value="C-REACTIVE PROTEIN-RELATED"/>
    <property type="match status" value="1"/>
</dbReference>
<evidence type="ECO:0000256" key="5">
    <source>
        <dbReference type="ARBA" id="ARBA00023157"/>
    </source>
</evidence>
<accession>A0ABN9DD94</accession>
<keyword evidence="2" id="KW-0479">Metal-binding</keyword>
<evidence type="ECO:0000256" key="1">
    <source>
        <dbReference type="ARBA" id="ARBA00001913"/>
    </source>
</evidence>
<evidence type="ECO:0000256" key="3">
    <source>
        <dbReference type="ARBA" id="ARBA00022729"/>
    </source>
</evidence>
<dbReference type="InterPro" id="IPR013320">
    <property type="entry name" value="ConA-like_dom_sf"/>
</dbReference>
<dbReference type="Pfam" id="PF00354">
    <property type="entry name" value="Pentaxin"/>
    <property type="match status" value="1"/>
</dbReference>
<dbReference type="InterPro" id="IPR030476">
    <property type="entry name" value="Pentaxin_CS"/>
</dbReference>
<keyword evidence="9" id="KW-1185">Reference proteome</keyword>
<dbReference type="PRINTS" id="PR00895">
    <property type="entry name" value="PENTAXIN"/>
</dbReference>
<proteinExistence type="predicted"/>
<dbReference type="Gene3D" id="2.60.120.200">
    <property type="match status" value="1"/>
</dbReference>
<dbReference type="SMART" id="SM00159">
    <property type="entry name" value="PTX"/>
    <property type="match status" value="1"/>
</dbReference>
<evidence type="ECO:0000256" key="4">
    <source>
        <dbReference type="ARBA" id="ARBA00022837"/>
    </source>
</evidence>
<reference evidence="8" key="1">
    <citation type="submission" date="2023-05" db="EMBL/GenBank/DDBJ databases">
        <authorList>
            <person name="Stuckert A."/>
        </authorList>
    </citation>
    <scope>NUCLEOTIDE SEQUENCE</scope>
</reference>
<dbReference type="SUPFAM" id="SSF49899">
    <property type="entry name" value="Concanavalin A-like lectins/glucanases"/>
    <property type="match status" value="1"/>
</dbReference>
<comment type="cofactor">
    <cofactor evidence="1">
        <name>Ca(2+)</name>
        <dbReference type="ChEBI" id="CHEBI:29108"/>
    </cofactor>
</comment>
<comment type="caution">
    <text evidence="8">The sequence shown here is derived from an EMBL/GenBank/DDBJ whole genome shotgun (WGS) entry which is preliminary data.</text>
</comment>